<protein>
    <submittedName>
        <fullName evidence="1">Uncharacterized protein</fullName>
    </submittedName>
</protein>
<feature type="non-terminal residue" evidence="1">
    <location>
        <position position="1"/>
    </location>
</feature>
<accession>A0A0F9ANS4</accession>
<name>A0A0F9ANS4_9ZZZZ</name>
<evidence type="ECO:0000313" key="1">
    <source>
        <dbReference type="EMBL" id="KKL00925.1"/>
    </source>
</evidence>
<proteinExistence type="predicted"/>
<reference evidence="1" key="1">
    <citation type="journal article" date="2015" name="Nature">
        <title>Complex archaea that bridge the gap between prokaryotes and eukaryotes.</title>
        <authorList>
            <person name="Spang A."/>
            <person name="Saw J.H."/>
            <person name="Jorgensen S.L."/>
            <person name="Zaremba-Niedzwiedzka K."/>
            <person name="Martijn J."/>
            <person name="Lind A.E."/>
            <person name="van Eijk R."/>
            <person name="Schleper C."/>
            <person name="Guy L."/>
            <person name="Ettema T.J."/>
        </authorList>
    </citation>
    <scope>NUCLEOTIDE SEQUENCE</scope>
</reference>
<organism evidence="1">
    <name type="scientific">marine sediment metagenome</name>
    <dbReference type="NCBI Taxonomy" id="412755"/>
    <lineage>
        <taxon>unclassified sequences</taxon>
        <taxon>metagenomes</taxon>
        <taxon>ecological metagenomes</taxon>
    </lineage>
</organism>
<sequence length="81" mass="8907">MDSVINPQTKPFQRMSKPLKTYGSVQAGAQQPLHRPPEALDCLACQAGGNRKDCDHEECRGLDGCLFDDCLECEGNGWIVL</sequence>
<dbReference type="EMBL" id="LAZR01044998">
    <property type="protein sequence ID" value="KKL00925.1"/>
    <property type="molecule type" value="Genomic_DNA"/>
</dbReference>
<comment type="caution">
    <text evidence="1">The sequence shown here is derived from an EMBL/GenBank/DDBJ whole genome shotgun (WGS) entry which is preliminary data.</text>
</comment>
<gene>
    <name evidence="1" type="ORF">LCGC14_2627880</name>
</gene>
<dbReference type="AlphaFoldDB" id="A0A0F9ANS4"/>